<protein>
    <submittedName>
        <fullName evidence="4">Uncharacterized protein</fullName>
    </submittedName>
</protein>
<proteinExistence type="predicted"/>
<evidence type="ECO:0000256" key="1">
    <source>
        <dbReference type="ARBA" id="ARBA00001974"/>
    </source>
</evidence>
<dbReference type="EMBL" id="AKCR02000004">
    <property type="protein sequence ID" value="PKK31912.1"/>
    <property type="molecule type" value="Genomic_DNA"/>
</dbReference>
<comment type="caution">
    <text evidence="4">The sequence shown here is derived from an EMBL/GenBank/DDBJ whole genome shotgun (WGS) entry which is preliminary data.</text>
</comment>
<reference evidence="4 5" key="1">
    <citation type="journal article" date="2013" name="Science">
        <title>Genomic diversity and evolution of the head crest in the rock pigeon.</title>
        <authorList>
            <person name="Shapiro M.D."/>
            <person name="Kronenberg Z."/>
            <person name="Li C."/>
            <person name="Domyan E.T."/>
            <person name="Pan H."/>
            <person name="Campbell M."/>
            <person name="Tan H."/>
            <person name="Huff C.D."/>
            <person name="Hu H."/>
            <person name="Vickrey A.I."/>
            <person name="Nielsen S.C."/>
            <person name="Stringham S.A."/>
            <person name="Hu H."/>
            <person name="Willerslev E."/>
            <person name="Gilbert M.T."/>
            <person name="Yandell M."/>
            <person name="Zhang G."/>
            <person name="Wang J."/>
        </authorList>
    </citation>
    <scope>NUCLEOTIDE SEQUENCE [LARGE SCALE GENOMIC DNA]</scope>
    <source>
        <tissue evidence="4">Blood</tissue>
    </source>
</reference>
<accession>A0A2I0MQE9</accession>
<evidence type="ECO:0000256" key="3">
    <source>
        <dbReference type="ARBA" id="ARBA00022827"/>
    </source>
</evidence>
<dbReference type="InParanoid" id="A0A2I0MQE9"/>
<gene>
    <name evidence="4" type="ORF">A306_00000036</name>
</gene>
<dbReference type="GO" id="GO:0003995">
    <property type="term" value="F:acyl-CoA dehydrogenase activity"/>
    <property type="evidence" value="ECO:0007669"/>
    <property type="project" value="TreeGrafter"/>
</dbReference>
<dbReference type="InterPro" id="IPR046373">
    <property type="entry name" value="Acyl-CoA_Oxase/DH_mid-dom_sf"/>
</dbReference>
<dbReference type="AlphaFoldDB" id="A0A2I0MQE9"/>
<dbReference type="Proteomes" id="UP000053872">
    <property type="component" value="Unassembled WGS sequence"/>
</dbReference>
<evidence type="ECO:0000313" key="5">
    <source>
        <dbReference type="Proteomes" id="UP000053872"/>
    </source>
</evidence>
<evidence type="ECO:0000256" key="2">
    <source>
        <dbReference type="ARBA" id="ARBA00022630"/>
    </source>
</evidence>
<dbReference type="PANTHER" id="PTHR43884:SF12">
    <property type="entry name" value="ISOVALERYL-COA DEHYDROGENASE, MITOCHONDRIAL-RELATED"/>
    <property type="match status" value="1"/>
</dbReference>
<dbReference type="SUPFAM" id="SSF56645">
    <property type="entry name" value="Acyl-CoA dehydrogenase NM domain-like"/>
    <property type="match status" value="1"/>
</dbReference>
<dbReference type="InterPro" id="IPR009100">
    <property type="entry name" value="AcylCoA_DH/oxidase_NM_dom_sf"/>
</dbReference>
<sequence length="103" mass="11690">MFGLDDLKTQFLVSTLARDFVACFRISEAGSGSDVTSIHVAKKIDKLGMRSSDTAQNFFEDERVLKKNLIGEEGKSFTYQMLQFQEKQLQDPDAAGNWNTRNY</sequence>
<evidence type="ECO:0000313" key="4">
    <source>
        <dbReference type="EMBL" id="PKK31912.1"/>
    </source>
</evidence>
<dbReference type="STRING" id="8932.A0A2I0MQE9"/>
<keyword evidence="3" id="KW-0274">FAD</keyword>
<dbReference type="Gene3D" id="2.40.110.10">
    <property type="entry name" value="Butyryl-CoA Dehydrogenase, subunit A, domain 2"/>
    <property type="match status" value="1"/>
</dbReference>
<keyword evidence="2" id="KW-0285">Flavoprotein</keyword>
<name>A0A2I0MQE9_COLLI</name>
<organism evidence="4 5">
    <name type="scientific">Columba livia</name>
    <name type="common">Rock dove</name>
    <dbReference type="NCBI Taxonomy" id="8932"/>
    <lineage>
        <taxon>Eukaryota</taxon>
        <taxon>Metazoa</taxon>
        <taxon>Chordata</taxon>
        <taxon>Craniata</taxon>
        <taxon>Vertebrata</taxon>
        <taxon>Euteleostomi</taxon>
        <taxon>Archelosauria</taxon>
        <taxon>Archosauria</taxon>
        <taxon>Dinosauria</taxon>
        <taxon>Saurischia</taxon>
        <taxon>Theropoda</taxon>
        <taxon>Coelurosauria</taxon>
        <taxon>Aves</taxon>
        <taxon>Neognathae</taxon>
        <taxon>Neoaves</taxon>
        <taxon>Columbimorphae</taxon>
        <taxon>Columbiformes</taxon>
        <taxon>Columbidae</taxon>
        <taxon>Columba</taxon>
    </lineage>
</organism>
<comment type="cofactor">
    <cofactor evidence="1">
        <name>FAD</name>
        <dbReference type="ChEBI" id="CHEBI:57692"/>
    </cofactor>
</comment>
<keyword evidence="5" id="KW-1185">Reference proteome</keyword>
<dbReference type="PANTHER" id="PTHR43884">
    <property type="entry name" value="ACYL-COA DEHYDROGENASE"/>
    <property type="match status" value="1"/>
</dbReference>